<dbReference type="EMBL" id="MN739934">
    <property type="protein sequence ID" value="QHT78608.1"/>
    <property type="molecule type" value="Genomic_DNA"/>
</dbReference>
<evidence type="ECO:0008006" key="2">
    <source>
        <dbReference type="Google" id="ProtNLM"/>
    </source>
</evidence>
<name>A0A6C0HDE5_9ZZZZ</name>
<evidence type="ECO:0000313" key="1">
    <source>
        <dbReference type="EMBL" id="QHT78608.1"/>
    </source>
</evidence>
<dbReference type="AlphaFoldDB" id="A0A6C0HDE5"/>
<proteinExistence type="predicted"/>
<accession>A0A6C0HDE5</accession>
<sequence>MRIAILFSGRIQQFERCYYNILKYIKINDNNEIDFFLSHSPDLNEDLESFKKIFKPKLMINEPITYFDHTKYPKYCHYQGHNTMCMFINRLRVFKLLETFINTTPTSYDLVISYRTETILNKNLNFQWFNQLNENTIYIPEGNDWWGGLNDQLAFGTYDSMKIYLSLYEELKQMLDNGCVFHPETILRHYLNIKNINVIRIPLEYKLVL</sequence>
<reference evidence="1" key="1">
    <citation type="journal article" date="2020" name="Nature">
        <title>Giant virus diversity and host interactions through global metagenomics.</title>
        <authorList>
            <person name="Schulz F."/>
            <person name="Roux S."/>
            <person name="Paez-Espino D."/>
            <person name="Jungbluth S."/>
            <person name="Walsh D.A."/>
            <person name="Denef V.J."/>
            <person name="McMahon K.D."/>
            <person name="Konstantinidis K.T."/>
            <person name="Eloe-Fadrosh E.A."/>
            <person name="Kyrpides N.C."/>
            <person name="Woyke T."/>
        </authorList>
    </citation>
    <scope>NUCLEOTIDE SEQUENCE</scope>
    <source>
        <strain evidence="1">GVMAG-M-3300023179-92</strain>
    </source>
</reference>
<organism evidence="1">
    <name type="scientific">viral metagenome</name>
    <dbReference type="NCBI Taxonomy" id="1070528"/>
    <lineage>
        <taxon>unclassified sequences</taxon>
        <taxon>metagenomes</taxon>
        <taxon>organismal metagenomes</taxon>
    </lineage>
</organism>
<protein>
    <recommendedName>
        <fullName evidence="2">Glycosyltransferase</fullName>
    </recommendedName>
</protein>